<name>A0A448V0F8_9FIRM</name>
<dbReference type="KEGG" id="piv:NCTC13079_00399"/>
<feature type="domain" description="CobQ/CobB/MinD/ParA nucleotide binding" evidence="1">
    <location>
        <begin position="10"/>
        <end position="204"/>
    </location>
</feature>
<dbReference type="Pfam" id="PF01656">
    <property type="entry name" value="CbiA"/>
    <property type="match status" value="1"/>
</dbReference>
<dbReference type="InterPro" id="IPR002586">
    <property type="entry name" value="CobQ/CobB/MinD/ParA_Nub-bd_dom"/>
</dbReference>
<sequence>MDWKKHHRILIITGHFGSGKTEMSINLGLQLAEQGEQVTIVDLDIINTYFRIRDKDTFLEEHGIKALYTATKAKTLDIPALDPAIDAAIASGHGRVIIDVGGNPSGARALARYYPTLEETGYEQIFVINSNRPETKTPEQVIEFMEMTQATSHTQITGLFNTSHFLKDTTAEDVIGGLDLAEQVSDITGLPLLGTVCKRELVPEVQAHFPDLYILPIDLYFRDQWML</sequence>
<reference evidence="2 3" key="1">
    <citation type="submission" date="2018-12" db="EMBL/GenBank/DDBJ databases">
        <authorList>
            <consortium name="Pathogen Informatics"/>
        </authorList>
    </citation>
    <scope>NUCLEOTIDE SEQUENCE [LARGE SCALE GENOMIC DNA]</scope>
    <source>
        <strain evidence="2 3">NCTC13079</strain>
    </source>
</reference>
<dbReference type="RefSeq" id="WP_126464850.1">
    <property type="nucleotide sequence ID" value="NZ_JAUSWF010000002.1"/>
</dbReference>
<evidence type="ECO:0000313" key="3">
    <source>
        <dbReference type="Proteomes" id="UP000269544"/>
    </source>
</evidence>
<dbReference type="InterPro" id="IPR027417">
    <property type="entry name" value="P-loop_NTPase"/>
</dbReference>
<proteinExistence type="predicted"/>
<organism evidence="2 3">
    <name type="scientific">Aedoeadaptatus ivorii</name>
    <dbReference type="NCBI Taxonomy" id="54006"/>
    <lineage>
        <taxon>Bacteria</taxon>
        <taxon>Bacillati</taxon>
        <taxon>Bacillota</taxon>
        <taxon>Tissierellia</taxon>
        <taxon>Tissierellales</taxon>
        <taxon>Peptoniphilaceae</taxon>
        <taxon>Aedoeadaptatus</taxon>
    </lineage>
</organism>
<dbReference type="AlphaFoldDB" id="A0A448V0F8"/>
<dbReference type="Proteomes" id="UP000269544">
    <property type="component" value="Chromosome"/>
</dbReference>
<keyword evidence="3" id="KW-1185">Reference proteome</keyword>
<dbReference type="Gene3D" id="3.40.50.300">
    <property type="entry name" value="P-loop containing nucleotide triphosphate hydrolases"/>
    <property type="match status" value="1"/>
</dbReference>
<gene>
    <name evidence="2" type="ORF">NCTC13079_00399</name>
</gene>
<protein>
    <submittedName>
        <fullName evidence="2">Septum formation inhibitor-activating ATPase</fullName>
    </submittedName>
</protein>
<dbReference type="EMBL" id="LR134523">
    <property type="protein sequence ID" value="VEJ34931.1"/>
    <property type="molecule type" value="Genomic_DNA"/>
</dbReference>
<evidence type="ECO:0000259" key="1">
    <source>
        <dbReference type="Pfam" id="PF01656"/>
    </source>
</evidence>
<dbReference type="OrthoDB" id="9779501at2"/>
<accession>A0A448V0F8</accession>
<evidence type="ECO:0000313" key="2">
    <source>
        <dbReference type="EMBL" id="VEJ34931.1"/>
    </source>
</evidence>
<dbReference type="SUPFAM" id="SSF52540">
    <property type="entry name" value="P-loop containing nucleoside triphosphate hydrolases"/>
    <property type="match status" value="1"/>
</dbReference>